<dbReference type="RefSeq" id="WP_268803511.1">
    <property type="nucleotide sequence ID" value="NZ_JAPRAY010000009.1"/>
</dbReference>
<dbReference type="Proteomes" id="UP001079535">
    <property type="component" value="Unassembled WGS sequence"/>
</dbReference>
<evidence type="ECO:0008006" key="3">
    <source>
        <dbReference type="Google" id="ProtNLM"/>
    </source>
</evidence>
<reference evidence="1" key="1">
    <citation type="submission" date="2022-11" db="EMBL/GenBank/DDBJ databases">
        <title>Temperate bacteriophages infecting mucin-degrading bacterium Ruminococcus gnavus from the human gut.</title>
        <authorList>
            <person name="Buttimer C."/>
        </authorList>
    </citation>
    <scope>NUCLEOTIDE SEQUENCE</scope>
    <source>
        <strain evidence="1">CCUG 49994</strain>
    </source>
</reference>
<evidence type="ECO:0000313" key="1">
    <source>
        <dbReference type="EMBL" id="MCZ0667442.1"/>
    </source>
</evidence>
<evidence type="ECO:0000313" key="2">
    <source>
        <dbReference type="Proteomes" id="UP001079535"/>
    </source>
</evidence>
<name>A0A9Q4HX11_MEDGN</name>
<proteinExistence type="predicted"/>
<gene>
    <name evidence="1" type="ORF">OZZ17_07780</name>
</gene>
<protein>
    <recommendedName>
        <fullName evidence="3">HK97 gp10 family phage protein</fullName>
    </recommendedName>
</protein>
<sequence>MKAKIDIDGLSDAVQEELKNWQEDTCKPVLNEAYKAGAEEGKKVLLQGGPYKERTGKYTKDWDVTKRNTRVGRITETEWYSVHNKKHYQLTHLLQNGHASRNGGRVKAYPHIDSAEEKAEKAATDYIEDKLGG</sequence>
<dbReference type="EMBL" id="JAPRAY010000009">
    <property type="protein sequence ID" value="MCZ0667442.1"/>
    <property type="molecule type" value="Genomic_DNA"/>
</dbReference>
<accession>A0A9Q4HX11</accession>
<comment type="caution">
    <text evidence="1">The sequence shown here is derived from an EMBL/GenBank/DDBJ whole genome shotgun (WGS) entry which is preliminary data.</text>
</comment>
<dbReference type="AlphaFoldDB" id="A0A9Q4HX11"/>
<organism evidence="1 2">
    <name type="scientific">Mediterraneibacter gnavus</name>
    <name type="common">Ruminococcus gnavus</name>
    <dbReference type="NCBI Taxonomy" id="33038"/>
    <lineage>
        <taxon>Bacteria</taxon>
        <taxon>Bacillati</taxon>
        <taxon>Bacillota</taxon>
        <taxon>Clostridia</taxon>
        <taxon>Lachnospirales</taxon>
        <taxon>Lachnospiraceae</taxon>
        <taxon>Mediterraneibacter</taxon>
    </lineage>
</organism>